<proteinExistence type="predicted"/>
<evidence type="ECO:0008006" key="2">
    <source>
        <dbReference type="Google" id="ProtNLM"/>
    </source>
</evidence>
<protein>
    <recommendedName>
        <fullName evidence="2">Glycosyltransferase subfamily 4-like N-terminal domain-containing protein</fullName>
    </recommendedName>
</protein>
<name>X0ZM00_9ZZZZ</name>
<dbReference type="AlphaFoldDB" id="X0ZM00"/>
<reference evidence="1" key="1">
    <citation type="journal article" date="2014" name="Front. Microbiol.">
        <title>High frequency of phylogenetically diverse reductive dehalogenase-homologous genes in deep subseafloor sedimentary metagenomes.</title>
        <authorList>
            <person name="Kawai M."/>
            <person name="Futagami T."/>
            <person name="Toyoda A."/>
            <person name="Takaki Y."/>
            <person name="Nishi S."/>
            <person name="Hori S."/>
            <person name="Arai W."/>
            <person name="Tsubouchi T."/>
            <person name="Morono Y."/>
            <person name="Uchiyama I."/>
            <person name="Ito T."/>
            <person name="Fujiyama A."/>
            <person name="Inagaki F."/>
            <person name="Takami H."/>
        </authorList>
    </citation>
    <scope>NUCLEOTIDE SEQUENCE</scope>
    <source>
        <strain evidence="1">Expedition CK06-06</strain>
    </source>
</reference>
<dbReference type="EMBL" id="BART01002945">
    <property type="protein sequence ID" value="GAG70399.1"/>
    <property type="molecule type" value="Genomic_DNA"/>
</dbReference>
<organism evidence="1">
    <name type="scientific">marine sediment metagenome</name>
    <dbReference type="NCBI Taxonomy" id="412755"/>
    <lineage>
        <taxon>unclassified sequences</taxon>
        <taxon>metagenomes</taxon>
        <taxon>ecological metagenomes</taxon>
    </lineage>
</organism>
<sequence>MKVAIIHYWLVGMRGGEKVLEGLCKLFPSADIYTHVYNPDVVSDVIKRHKIRTTFIQKLPRALHWYNSYLPLMPLALEQIDLRGYDLVISSESGPAKGVITEPQALHVCYCHSPMRYLWDQYFRYLEGHTIYTKAAMRLAFH</sequence>
<dbReference type="SUPFAM" id="SSF53756">
    <property type="entry name" value="UDP-Glycosyltransferase/glycogen phosphorylase"/>
    <property type="match status" value="1"/>
</dbReference>
<comment type="caution">
    <text evidence="1">The sequence shown here is derived from an EMBL/GenBank/DDBJ whole genome shotgun (WGS) entry which is preliminary data.</text>
</comment>
<evidence type="ECO:0000313" key="1">
    <source>
        <dbReference type="EMBL" id="GAG70399.1"/>
    </source>
</evidence>
<accession>X0ZM00</accession>
<gene>
    <name evidence="1" type="ORF">S01H4_08543</name>
</gene>